<dbReference type="InterPro" id="IPR036805">
    <property type="entry name" value="Tscrpt_elong_fac_GreA/B_N_sf"/>
</dbReference>
<dbReference type="Pfam" id="PF01272">
    <property type="entry name" value="GreA_GreB"/>
    <property type="match status" value="1"/>
</dbReference>
<dbReference type="SUPFAM" id="SSF46557">
    <property type="entry name" value="GreA transcript cleavage protein, N-terminal domain"/>
    <property type="match status" value="1"/>
</dbReference>
<dbReference type="Pfam" id="PF03449">
    <property type="entry name" value="GreA_GreB_N"/>
    <property type="match status" value="1"/>
</dbReference>
<dbReference type="InterPro" id="IPR001437">
    <property type="entry name" value="Tscrpt_elong_fac_GreA/B_C"/>
</dbReference>
<gene>
    <name evidence="6" type="ORF">ACFQPC_11840</name>
</gene>
<accession>A0ABW2ICS4</accession>
<dbReference type="Gene3D" id="3.10.50.30">
    <property type="entry name" value="Transcription elongation factor, GreA/GreB, C-terminal domain"/>
    <property type="match status" value="1"/>
</dbReference>
<evidence type="ECO:0000256" key="1">
    <source>
        <dbReference type="ARBA" id="ARBA00008213"/>
    </source>
</evidence>
<evidence type="ECO:0000256" key="2">
    <source>
        <dbReference type="ARBA" id="ARBA00023015"/>
    </source>
</evidence>
<reference evidence="7" key="1">
    <citation type="journal article" date="2019" name="Int. J. Syst. Evol. Microbiol.">
        <title>The Global Catalogue of Microorganisms (GCM) 10K type strain sequencing project: providing services to taxonomists for standard genome sequencing and annotation.</title>
        <authorList>
            <consortium name="The Broad Institute Genomics Platform"/>
            <consortium name="The Broad Institute Genome Sequencing Center for Infectious Disease"/>
            <person name="Wu L."/>
            <person name="Ma J."/>
        </authorList>
    </citation>
    <scope>NUCLEOTIDE SEQUENCE [LARGE SCALE GENOMIC DNA]</scope>
    <source>
        <strain evidence="7">KACC 12508</strain>
    </source>
</reference>
<keyword evidence="6" id="KW-0251">Elongation factor</keyword>
<evidence type="ECO:0000259" key="4">
    <source>
        <dbReference type="Pfam" id="PF01272"/>
    </source>
</evidence>
<dbReference type="PANTHER" id="PTHR30437:SF6">
    <property type="entry name" value="TRANSCRIPTION ELONGATION FACTOR GREB"/>
    <property type="match status" value="1"/>
</dbReference>
<dbReference type="GO" id="GO:0003746">
    <property type="term" value="F:translation elongation factor activity"/>
    <property type="evidence" value="ECO:0007669"/>
    <property type="project" value="UniProtKB-KW"/>
</dbReference>
<keyword evidence="3" id="KW-0804">Transcription</keyword>
<dbReference type="PIRSF" id="PIRSF006092">
    <property type="entry name" value="GreA_GreB"/>
    <property type="match status" value="1"/>
</dbReference>
<sequence length="175" mass="18993">MNKAFVKESNDDDAVSPVPEMPVGVRNYITPGGYHTLQTELQHLLDVARPAALQADTESADLESAPEASLREIDTRIHYLQTRLETAEIVDASVHADGEQIFFGATVEYENAAGEQHQVTIVGLDELDPAQGRISWLSPLAQSLLGAHEGDAVSLQSPAGHEELQVLTVRYPHSS</sequence>
<dbReference type="RefSeq" id="WP_382272150.1">
    <property type="nucleotide sequence ID" value="NZ_JBHTBU010000002.1"/>
</dbReference>
<dbReference type="EMBL" id="JBHTBU010000002">
    <property type="protein sequence ID" value="MFC7288732.1"/>
    <property type="molecule type" value="Genomic_DNA"/>
</dbReference>
<feature type="domain" description="Transcription elongation factor GreA/GreB C-terminal" evidence="4">
    <location>
        <begin position="99"/>
        <end position="171"/>
    </location>
</feature>
<evidence type="ECO:0000259" key="5">
    <source>
        <dbReference type="Pfam" id="PF03449"/>
    </source>
</evidence>
<comment type="similarity">
    <text evidence="1">Belongs to the GreA/GreB family.</text>
</comment>
<dbReference type="InterPro" id="IPR022691">
    <property type="entry name" value="Tscrpt_elong_fac_GreA/B_N"/>
</dbReference>
<dbReference type="Gene3D" id="1.10.287.180">
    <property type="entry name" value="Transcription elongation factor, GreA/GreB, N-terminal domain"/>
    <property type="match status" value="1"/>
</dbReference>
<dbReference type="InterPro" id="IPR023459">
    <property type="entry name" value="Tscrpt_elong_fac_GreA/B_fam"/>
</dbReference>
<organism evidence="6 7">
    <name type="scientific">Herminiimonas glaciei</name>
    <dbReference type="NCBI Taxonomy" id="523788"/>
    <lineage>
        <taxon>Bacteria</taxon>
        <taxon>Pseudomonadati</taxon>
        <taxon>Pseudomonadota</taxon>
        <taxon>Betaproteobacteria</taxon>
        <taxon>Burkholderiales</taxon>
        <taxon>Oxalobacteraceae</taxon>
        <taxon>Herminiimonas</taxon>
    </lineage>
</organism>
<name>A0ABW2ICS4_9BURK</name>
<evidence type="ECO:0000256" key="3">
    <source>
        <dbReference type="ARBA" id="ARBA00023163"/>
    </source>
</evidence>
<dbReference type="InterPro" id="IPR018151">
    <property type="entry name" value="TF_GreA/GreB_CS"/>
</dbReference>
<feature type="domain" description="Transcription elongation factor GreA/GreB N-terminal" evidence="5">
    <location>
        <begin position="27"/>
        <end position="89"/>
    </location>
</feature>
<dbReference type="Proteomes" id="UP001596542">
    <property type="component" value="Unassembled WGS sequence"/>
</dbReference>
<proteinExistence type="inferred from homology"/>
<dbReference type="InterPro" id="IPR036953">
    <property type="entry name" value="GreA/GreB_C_sf"/>
</dbReference>
<keyword evidence="6" id="KW-0648">Protein biosynthesis</keyword>
<dbReference type="PROSITE" id="PS00830">
    <property type="entry name" value="GREAB_2"/>
    <property type="match status" value="1"/>
</dbReference>
<dbReference type="PANTHER" id="PTHR30437">
    <property type="entry name" value="TRANSCRIPTION ELONGATION FACTOR GREA"/>
    <property type="match status" value="1"/>
</dbReference>
<evidence type="ECO:0000313" key="7">
    <source>
        <dbReference type="Proteomes" id="UP001596542"/>
    </source>
</evidence>
<keyword evidence="2" id="KW-0805">Transcription regulation</keyword>
<keyword evidence="7" id="KW-1185">Reference proteome</keyword>
<comment type="caution">
    <text evidence="6">The sequence shown here is derived from an EMBL/GenBank/DDBJ whole genome shotgun (WGS) entry which is preliminary data.</text>
</comment>
<evidence type="ECO:0000313" key="6">
    <source>
        <dbReference type="EMBL" id="MFC7288732.1"/>
    </source>
</evidence>
<dbReference type="SUPFAM" id="SSF54534">
    <property type="entry name" value="FKBP-like"/>
    <property type="match status" value="1"/>
</dbReference>
<protein>
    <submittedName>
        <fullName evidence="6">GreA/GreB family elongation factor</fullName>
    </submittedName>
</protein>